<dbReference type="PROSITE" id="PS50928">
    <property type="entry name" value="ABC_TM1"/>
    <property type="match status" value="1"/>
</dbReference>
<dbReference type="OrthoDB" id="157184at2"/>
<feature type="transmembrane region" description="Helical" evidence="7">
    <location>
        <begin position="100"/>
        <end position="120"/>
    </location>
</feature>
<dbReference type="PANTHER" id="PTHR43744:SF9">
    <property type="entry name" value="POLYGALACTURONAN_RHAMNOGALACTURONAN TRANSPORT SYSTEM PERMEASE PROTEIN YTCP"/>
    <property type="match status" value="1"/>
</dbReference>
<evidence type="ECO:0000256" key="5">
    <source>
        <dbReference type="ARBA" id="ARBA00022989"/>
    </source>
</evidence>
<dbReference type="EMBL" id="NOKA02000004">
    <property type="protein sequence ID" value="RDY32435.1"/>
    <property type="molecule type" value="Genomic_DNA"/>
</dbReference>
<protein>
    <submittedName>
        <fullName evidence="9">Carbohydrate ABC transporter permease</fullName>
    </submittedName>
</protein>
<dbReference type="InterPro" id="IPR035906">
    <property type="entry name" value="MetI-like_sf"/>
</dbReference>
<feature type="transmembrane region" description="Helical" evidence="7">
    <location>
        <begin position="251"/>
        <end position="272"/>
    </location>
</feature>
<dbReference type="GO" id="GO:0005886">
    <property type="term" value="C:plasma membrane"/>
    <property type="evidence" value="ECO:0007669"/>
    <property type="project" value="UniProtKB-SubCell"/>
</dbReference>
<comment type="caution">
    <text evidence="9">The sequence shown here is derived from an EMBL/GenBank/DDBJ whole genome shotgun (WGS) entry which is preliminary data.</text>
</comment>
<evidence type="ECO:0000313" key="9">
    <source>
        <dbReference type="EMBL" id="RDY32435.1"/>
    </source>
</evidence>
<dbReference type="CDD" id="cd06261">
    <property type="entry name" value="TM_PBP2"/>
    <property type="match status" value="1"/>
</dbReference>
<evidence type="ECO:0000256" key="4">
    <source>
        <dbReference type="ARBA" id="ARBA00022692"/>
    </source>
</evidence>
<keyword evidence="2 7" id="KW-0813">Transport</keyword>
<reference evidence="9 10" key="1">
    <citation type="journal article" date="2017" name="Genome Announc.">
        <title>Draft Genome Sequence of a Sporulating and Motile Strain of Lachnotalea glycerini Isolated from Water in Quebec City, Canada.</title>
        <authorList>
            <person name="Maheux A.F."/>
            <person name="Boudreau D.K."/>
            <person name="Berube E."/>
            <person name="Boissinot M."/>
            <person name="Raymond F."/>
            <person name="Brodeur S."/>
            <person name="Corbeil J."/>
            <person name="Isabel S."/>
            <person name="Omar R.F."/>
            <person name="Bergeron M.G."/>
        </authorList>
    </citation>
    <scope>NUCLEOTIDE SEQUENCE [LARGE SCALE GENOMIC DNA]</scope>
    <source>
        <strain evidence="9 10">CCRI-19302</strain>
    </source>
</reference>
<gene>
    <name evidence="9" type="ORF">CG710_005125</name>
</gene>
<name>A0A371JI79_9FIRM</name>
<keyword evidence="3" id="KW-1003">Cell membrane</keyword>
<comment type="similarity">
    <text evidence="7">Belongs to the binding-protein-dependent transport system permease family.</text>
</comment>
<dbReference type="Gene3D" id="1.10.3720.10">
    <property type="entry name" value="MetI-like"/>
    <property type="match status" value="1"/>
</dbReference>
<dbReference type="AlphaFoldDB" id="A0A371JI79"/>
<dbReference type="InterPro" id="IPR000515">
    <property type="entry name" value="MetI-like"/>
</dbReference>
<organism evidence="9 10">
    <name type="scientific">Lachnotalea glycerini</name>
    <dbReference type="NCBI Taxonomy" id="1763509"/>
    <lineage>
        <taxon>Bacteria</taxon>
        <taxon>Bacillati</taxon>
        <taxon>Bacillota</taxon>
        <taxon>Clostridia</taxon>
        <taxon>Lachnospirales</taxon>
        <taxon>Lachnospiraceae</taxon>
        <taxon>Lachnotalea</taxon>
    </lineage>
</organism>
<dbReference type="Proteomes" id="UP000216411">
    <property type="component" value="Unassembled WGS sequence"/>
</dbReference>
<feature type="transmembrane region" description="Helical" evidence="7">
    <location>
        <begin position="184"/>
        <end position="201"/>
    </location>
</feature>
<evidence type="ECO:0000256" key="7">
    <source>
        <dbReference type="RuleBase" id="RU363032"/>
    </source>
</evidence>
<evidence type="ECO:0000259" key="8">
    <source>
        <dbReference type="PROSITE" id="PS50928"/>
    </source>
</evidence>
<evidence type="ECO:0000256" key="1">
    <source>
        <dbReference type="ARBA" id="ARBA00004651"/>
    </source>
</evidence>
<evidence type="ECO:0000256" key="2">
    <source>
        <dbReference type="ARBA" id="ARBA00022448"/>
    </source>
</evidence>
<keyword evidence="6 7" id="KW-0472">Membrane</keyword>
<comment type="subcellular location">
    <subcellularLocation>
        <location evidence="1 7">Cell membrane</location>
        <topology evidence="1 7">Multi-pass membrane protein</topology>
    </subcellularLocation>
</comment>
<feature type="domain" description="ABC transmembrane type-1" evidence="8">
    <location>
        <begin position="65"/>
        <end position="272"/>
    </location>
</feature>
<feature type="transmembrane region" description="Helical" evidence="7">
    <location>
        <begin position="64"/>
        <end position="88"/>
    </location>
</feature>
<accession>A0A371JI79</accession>
<dbReference type="PANTHER" id="PTHR43744">
    <property type="entry name" value="ABC TRANSPORTER PERMEASE PROTEIN MG189-RELATED-RELATED"/>
    <property type="match status" value="1"/>
</dbReference>
<dbReference type="Pfam" id="PF00528">
    <property type="entry name" value="BPD_transp_1"/>
    <property type="match status" value="1"/>
</dbReference>
<feature type="transmembrane region" description="Helical" evidence="7">
    <location>
        <begin position="132"/>
        <end position="150"/>
    </location>
</feature>
<proteinExistence type="inferred from homology"/>
<keyword evidence="10" id="KW-1185">Reference proteome</keyword>
<keyword evidence="5 7" id="KW-1133">Transmembrane helix</keyword>
<keyword evidence="4 7" id="KW-0812">Transmembrane</keyword>
<dbReference type="SUPFAM" id="SSF161098">
    <property type="entry name" value="MetI-like"/>
    <property type="match status" value="1"/>
</dbReference>
<evidence type="ECO:0000313" key="10">
    <source>
        <dbReference type="Proteomes" id="UP000216411"/>
    </source>
</evidence>
<dbReference type="GO" id="GO:0055085">
    <property type="term" value="P:transmembrane transport"/>
    <property type="evidence" value="ECO:0007669"/>
    <property type="project" value="InterPro"/>
</dbReference>
<evidence type="ECO:0000256" key="6">
    <source>
        <dbReference type="ARBA" id="ARBA00023136"/>
    </source>
</evidence>
<evidence type="ECO:0000256" key="3">
    <source>
        <dbReference type="ARBA" id="ARBA00022475"/>
    </source>
</evidence>
<sequence>MQIIAHTVLFIVSALAVIPFWLLIASSLSDAFDVTKSGYQFIPKNISFEAYQYIFQEWTQIGRAYGVTVLVSVLGTVLSVIMVSMLAYGLIQKDIKGVNAVFIFVLITMLFNGGVVPTYLVYNNLLKVKNTIWGLILPNLLMSGFTVILVKNYFQQSIPEELIEAAKIDGCGHFRIYFKMILPLSKPILATVGLLSAVSYWNDWTNGLYYVTDEKLYSIQLLLNKMNENILFMANNSQNMMGVDMSNMPSATIRMAIAVVAILPIIIAYPFFHKYFAKGLTMGAVKG</sequence>